<feature type="region of interest" description="Disordered" evidence="1">
    <location>
        <begin position="70"/>
        <end position="105"/>
    </location>
</feature>
<protein>
    <submittedName>
        <fullName evidence="2">Uncharacterized protein</fullName>
    </submittedName>
</protein>
<reference evidence="2" key="1">
    <citation type="submission" date="2025-08" db="UniProtKB">
        <authorList>
            <consortium name="Ensembl"/>
        </authorList>
    </citation>
    <scope>IDENTIFICATION</scope>
</reference>
<evidence type="ECO:0000313" key="2">
    <source>
        <dbReference type="Ensembl" id="ENSSTUP00000056647.1"/>
    </source>
</evidence>
<name>A0A674ACJ4_SALTR</name>
<dbReference type="Proteomes" id="UP000472277">
    <property type="component" value="Chromosome 4"/>
</dbReference>
<dbReference type="AlphaFoldDB" id="A0A674ACJ4"/>
<dbReference type="Ensembl" id="ENSSTUT00000059305.1">
    <property type="protein sequence ID" value="ENSSTUP00000056647.1"/>
    <property type="gene ID" value="ENSSTUG00000024106.1"/>
</dbReference>
<accession>A0A674ACJ4</accession>
<organism evidence="2 3">
    <name type="scientific">Salmo trutta</name>
    <name type="common">Brown trout</name>
    <dbReference type="NCBI Taxonomy" id="8032"/>
    <lineage>
        <taxon>Eukaryota</taxon>
        <taxon>Metazoa</taxon>
        <taxon>Chordata</taxon>
        <taxon>Craniata</taxon>
        <taxon>Vertebrata</taxon>
        <taxon>Euteleostomi</taxon>
        <taxon>Actinopterygii</taxon>
        <taxon>Neopterygii</taxon>
        <taxon>Teleostei</taxon>
        <taxon>Protacanthopterygii</taxon>
        <taxon>Salmoniformes</taxon>
        <taxon>Salmonidae</taxon>
        <taxon>Salmoninae</taxon>
        <taxon>Salmo</taxon>
    </lineage>
</organism>
<evidence type="ECO:0000256" key="1">
    <source>
        <dbReference type="SAM" id="MobiDB-lite"/>
    </source>
</evidence>
<dbReference type="InParanoid" id="A0A674ACJ4"/>
<evidence type="ECO:0000313" key="3">
    <source>
        <dbReference type="Proteomes" id="UP000472277"/>
    </source>
</evidence>
<reference evidence="2" key="2">
    <citation type="submission" date="2025-09" db="UniProtKB">
        <authorList>
            <consortium name="Ensembl"/>
        </authorList>
    </citation>
    <scope>IDENTIFICATION</scope>
</reference>
<keyword evidence="3" id="KW-1185">Reference proteome</keyword>
<sequence>MLWIPIHCCQGLKQLYHNVCSDHYHQKHLGNVFSVRRLFICDGFKIPSRVRKGFIYGDMHPATDPLTSSVTWRRTKVDNKPGKSHRKLRAHEPEEPPGGSYDGAW</sequence>
<proteinExistence type="predicted"/>